<name>A0A939SBS5_9MICO</name>
<feature type="transmembrane region" description="Helical" evidence="1">
    <location>
        <begin position="6"/>
        <end position="32"/>
    </location>
</feature>
<dbReference type="EMBL" id="JAGDYM010000007">
    <property type="protein sequence ID" value="MBO1901735.1"/>
    <property type="molecule type" value="Genomic_DNA"/>
</dbReference>
<reference evidence="2" key="1">
    <citation type="submission" date="2021-03" db="EMBL/GenBank/DDBJ databases">
        <title>Leucobacter chromiisoli sp. nov., isolated from chromium-containing soil of chemical plant.</title>
        <authorList>
            <person name="Xu Z."/>
        </authorList>
    </citation>
    <scope>NUCLEOTIDE SEQUENCE</scope>
    <source>
        <strain evidence="2">S27</strain>
    </source>
</reference>
<evidence type="ECO:0000256" key="1">
    <source>
        <dbReference type="SAM" id="Phobius"/>
    </source>
</evidence>
<gene>
    <name evidence="2" type="ORF">J4H92_07185</name>
</gene>
<dbReference type="InterPro" id="IPR018730">
    <property type="entry name" value="DUF2273"/>
</dbReference>
<dbReference type="Pfam" id="PF10031">
    <property type="entry name" value="DUF2273"/>
    <property type="match status" value="1"/>
</dbReference>
<evidence type="ECO:0000313" key="3">
    <source>
        <dbReference type="Proteomes" id="UP000664382"/>
    </source>
</evidence>
<keyword evidence="1" id="KW-1133">Transmembrane helix</keyword>
<protein>
    <submittedName>
        <fullName evidence="2">DUF2273 domain-containing protein</fullName>
    </submittedName>
</protein>
<organism evidence="2 3">
    <name type="scientific">Leucobacter weissii</name>
    <dbReference type="NCBI Taxonomy" id="1983706"/>
    <lineage>
        <taxon>Bacteria</taxon>
        <taxon>Bacillati</taxon>
        <taxon>Actinomycetota</taxon>
        <taxon>Actinomycetes</taxon>
        <taxon>Micrococcales</taxon>
        <taxon>Microbacteriaceae</taxon>
        <taxon>Leucobacter</taxon>
    </lineage>
</organism>
<dbReference type="AlphaFoldDB" id="A0A939SBS5"/>
<comment type="caution">
    <text evidence="2">The sequence shown here is derived from an EMBL/GenBank/DDBJ whole genome shotgun (WGS) entry which is preliminary data.</text>
</comment>
<accession>A0A939SBS5</accession>
<keyword evidence="3" id="KW-1185">Reference proteome</keyword>
<keyword evidence="1" id="KW-0812">Transmembrane</keyword>
<dbReference type="Proteomes" id="UP000664382">
    <property type="component" value="Unassembled WGS sequence"/>
</dbReference>
<evidence type="ECO:0000313" key="2">
    <source>
        <dbReference type="EMBL" id="MBO1901735.1"/>
    </source>
</evidence>
<dbReference type="RefSeq" id="WP_208097490.1">
    <property type="nucleotide sequence ID" value="NZ_JAGDYM010000007.1"/>
</dbReference>
<keyword evidence="1" id="KW-0472">Membrane</keyword>
<proteinExistence type="predicted"/>
<sequence length="63" mass="6387">MSSTVVGALVGATLAFAALIFGFWGFLLVALLMGIGALTGRVVSGRLDLRALAGAFTGRRTSS</sequence>